<evidence type="ECO:0000256" key="3">
    <source>
        <dbReference type="ARBA" id="ARBA00023004"/>
    </source>
</evidence>
<dbReference type="GO" id="GO:0051536">
    <property type="term" value="F:iron-sulfur cluster binding"/>
    <property type="evidence" value="ECO:0007669"/>
    <property type="project" value="UniProtKB-KW"/>
</dbReference>
<comment type="caution">
    <text evidence="5">The sequence shown here is derived from an EMBL/GenBank/DDBJ whole genome shotgun (WGS) entry which is preliminary data.</text>
</comment>
<dbReference type="GO" id="GO:0006412">
    <property type="term" value="P:translation"/>
    <property type="evidence" value="ECO:0007669"/>
    <property type="project" value="InterPro"/>
</dbReference>
<evidence type="ECO:0000256" key="2">
    <source>
        <dbReference type="ARBA" id="ARBA00022946"/>
    </source>
</evidence>
<keyword evidence="1" id="KW-0479">Metal-binding</keyword>
<protein>
    <recommendedName>
        <fullName evidence="6">Small ribosomal subunit Rsm22</fullName>
    </recommendedName>
</protein>
<dbReference type="InterPro" id="IPR029063">
    <property type="entry name" value="SAM-dependent_MTases_sf"/>
</dbReference>
<evidence type="ECO:0000256" key="1">
    <source>
        <dbReference type="ARBA" id="ARBA00022723"/>
    </source>
</evidence>
<organism evidence="5">
    <name type="scientific">Thermodesulfovibrio aggregans</name>
    <dbReference type="NCBI Taxonomy" id="86166"/>
    <lineage>
        <taxon>Bacteria</taxon>
        <taxon>Pseudomonadati</taxon>
        <taxon>Nitrospirota</taxon>
        <taxon>Thermodesulfovibrionia</taxon>
        <taxon>Thermodesulfovibrionales</taxon>
        <taxon>Thermodesulfovibrionaceae</taxon>
        <taxon>Thermodesulfovibrio</taxon>
    </lineage>
</organism>
<evidence type="ECO:0000256" key="4">
    <source>
        <dbReference type="ARBA" id="ARBA00023014"/>
    </source>
</evidence>
<evidence type="ECO:0008006" key="6">
    <source>
        <dbReference type="Google" id="ProtNLM"/>
    </source>
</evidence>
<name>A0A7C4EQ92_9BACT</name>
<dbReference type="GO" id="GO:0046872">
    <property type="term" value="F:metal ion binding"/>
    <property type="evidence" value="ECO:0007669"/>
    <property type="project" value="UniProtKB-KW"/>
</dbReference>
<dbReference type="InterPro" id="IPR015324">
    <property type="entry name" value="Ribosomal_Rsm22-like"/>
</dbReference>
<keyword evidence="3" id="KW-0408">Iron</keyword>
<gene>
    <name evidence="5" type="ORF">ENV75_05420</name>
</gene>
<dbReference type="Gene3D" id="3.40.50.150">
    <property type="entry name" value="Vaccinia Virus protein VP39"/>
    <property type="match status" value="1"/>
</dbReference>
<dbReference type="SUPFAM" id="SSF53335">
    <property type="entry name" value="S-adenosyl-L-methionine-dependent methyltransferases"/>
    <property type="match status" value="1"/>
</dbReference>
<dbReference type="GO" id="GO:0008168">
    <property type="term" value="F:methyltransferase activity"/>
    <property type="evidence" value="ECO:0007669"/>
    <property type="project" value="InterPro"/>
</dbReference>
<keyword evidence="2" id="KW-0809">Transit peptide</keyword>
<dbReference type="Pfam" id="PF09243">
    <property type="entry name" value="Rsm22"/>
    <property type="match status" value="1"/>
</dbReference>
<dbReference type="EMBL" id="DTHO01000060">
    <property type="protein sequence ID" value="HGG99869.1"/>
    <property type="molecule type" value="Genomic_DNA"/>
</dbReference>
<sequence>MHDFDFFLKIAFKNKIPSKQQLKNLILKTSNFFTFLENRRPVDYMKDPDFLRGYLIYFVPVNLSKLYSIFKEFFSHPTVFHKKDIKIVDIGCGPSPAIVSFFKLWQNNIVTSKYIRYTGIEQEENAIKIGEEIVKKLKPETLSIKYDFLRADISNRKTYIGLKELKPDIMIFSNSLGEIFDRSAMTQQDFINFIKPFAYKNEEFTLVIVEPATKKGASRLHRLRDALITELGLYPYSPCLNSLPCSALKEDNWCYEERRWNPPWYLSFLSSVGLQINYLKFSYIVLRKDGINIKDIFHSKDIVVKSTSHLLNEKGKSRLWACWNGNLMDMEKLKRDTKKDDPWLKIEKGSYFSIDKYITLSERKVRIPANASVKILYKFFIIILWITCLF</sequence>
<evidence type="ECO:0000313" key="5">
    <source>
        <dbReference type="EMBL" id="HGG99869.1"/>
    </source>
</evidence>
<keyword evidence="4" id="KW-0411">Iron-sulfur</keyword>
<proteinExistence type="predicted"/>
<reference evidence="5" key="1">
    <citation type="journal article" date="2020" name="mSystems">
        <title>Genome- and Community-Level Interaction Insights into Carbon Utilization and Element Cycling Functions of Hydrothermarchaeota in Hydrothermal Sediment.</title>
        <authorList>
            <person name="Zhou Z."/>
            <person name="Liu Y."/>
            <person name="Xu W."/>
            <person name="Pan J."/>
            <person name="Luo Z.H."/>
            <person name="Li M."/>
        </authorList>
    </citation>
    <scope>NUCLEOTIDE SEQUENCE [LARGE SCALE GENOMIC DNA]</scope>
    <source>
        <strain evidence="5">SpSt-788</strain>
    </source>
</reference>
<accession>A0A7C4EQ92</accession>
<dbReference type="AlphaFoldDB" id="A0A7C4EQ92"/>